<reference evidence="3" key="1">
    <citation type="journal article" date="2019" name="Int. J. Syst. Evol. Microbiol.">
        <title>The Global Catalogue of Microorganisms (GCM) 10K type strain sequencing project: providing services to taxonomists for standard genome sequencing and annotation.</title>
        <authorList>
            <consortium name="The Broad Institute Genomics Platform"/>
            <consortium name="The Broad Institute Genome Sequencing Center for Infectious Disease"/>
            <person name="Wu L."/>
            <person name="Ma J."/>
        </authorList>
    </citation>
    <scope>NUCLEOTIDE SEQUENCE [LARGE SCALE GENOMIC DNA]</scope>
    <source>
        <strain evidence="3">JCM 31696</strain>
    </source>
</reference>
<protein>
    <recommendedName>
        <fullName evidence="4">FXSXX-COOH protein</fullName>
    </recommendedName>
</protein>
<sequence length="60" mass="6234">MADQVESSAHIDLVDTSELSVASLAVLTDSPLRDVLADVLNGSQPGGTGFEDGGFDNRSR</sequence>
<evidence type="ECO:0008006" key="4">
    <source>
        <dbReference type="Google" id="ProtNLM"/>
    </source>
</evidence>
<comment type="caution">
    <text evidence="2">The sequence shown here is derived from an EMBL/GenBank/DDBJ whole genome shotgun (WGS) entry which is preliminary data.</text>
</comment>
<proteinExistence type="predicted"/>
<evidence type="ECO:0000313" key="2">
    <source>
        <dbReference type="EMBL" id="MFD0856483.1"/>
    </source>
</evidence>
<dbReference type="Proteomes" id="UP001597083">
    <property type="component" value="Unassembled WGS sequence"/>
</dbReference>
<organism evidence="2 3">
    <name type="scientific">Actinomadura adrarensis</name>
    <dbReference type="NCBI Taxonomy" id="1819600"/>
    <lineage>
        <taxon>Bacteria</taxon>
        <taxon>Bacillati</taxon>
        <taxon>Actinomycetota</taxon>
        <taxon>Actinomycetes</taxon>
        <taxon>Streptosporangiales</taxon>
        <taxon>Thermomonosporaceae</taxon>
        <taxon>Actinomadura</taxon>
    </lineage>
</organism>
<keyword evidence="3" id="KW-1185">Reference proteome</keyword>
<name>A0ABW3CPK5_9ACTN</name>
<accession>A0ABW3CPK5</accession>
<evidence type="ECO:0000256" key="1">
    <source>
        <dbReference type="SAM" id="MobiDB-lite"/>
    </source>
</evidence>
<gene>
    <name evidence="2" type="ORF">ACFQ07_29865</name>
</gene>
<evidence type="ECO:0000313" key="3">
    <source>
        <dbReference type="Proteomes" id="UP001597083"/>
    </source>
</evidence>
<dbReference type="EMBL" id="JBHTIR010004138">
    <property type="protein sequence ID" value="MFD0856483.1"/>
    <property type="molecule type" value="Genomic_DNA"/>
</dbReference>
<feature type="region of interest" description="Disordered" evidence="1">
    <location>
        <begin position="38"/>
        <end position="60"/>
    </location>
</feature>